<reference evidence="1" key="1">
    <citation type="journal article" date="2019" name="Environ. Microbiol.">
        <title>Fungal ecological strategies reflected in gene transcription - a case study of two litter decomposers.</title>
        <authorList>
            <person name="Barbi F."/>
            <person name="Kohler A."/>
            <person name="Barry K."/>
            <person name="Baskaran P."/>
            <person name="Daum C."/>
            <person name="Fauchery L."/>
            <person name="Ihrmark K."/>
            <person name="Kuo A."/>
            <person name="LaButti K."/>
            <person name="Lipzen A."/>
            <person name="Morin E."/>
            <person name="Grigoriev I.V."/>
            <person name="Henrissat B."/>
            <person name="Lindahl B."/>
            <person name="Martin F."/>
        </authorList>
    </citation>
    <scope>NUCLEOTIDE SEQUENCE</scope>
    <source>
        <strain evidence="1">JB14</strain>
    </source>
</reference>
<protein>
    <submittedName>
        <fullName evidence="1">Uncharacterized protein</fullName>
    </submittedName>
</protein>
<dbReference type="Proteomes" id="UP000799118">
    <property type="component" value="Unassembled WGS sequence"/>
</dbReference>
<dbReference type="AlphaFoldDB" id="A0A6A4GEM1"/>
<name>A0A6A4GEM1_9AGAR</name>
<keyword evidence="2" id="KW-1185">Reference proteome</keyword>
<proteinExistence type="predicted"/>
<accession>A0A6A4GEM1</accession>
<evidence type="ECO:0000313" key="2">
    <source>
        <dbReference type="Proteomes" id="UP000799118"/>
    </source>
</evidence>
<gene>
    <name evidence="1" type="ORF">BT96DRAFT_929561</name>
</gene>
<evidence type="ECO:0000313" key="1">
    <source>
        <dbReference type="EMBL" id="KAE9383890.1"/>
    </source>
</evidence>
<sequence length="177" mass="19738">MPFSYPSSSIGAGIDRLRTLASIPTSENTPYIASLARNACAIIVAVKAEDVKDHTEDARVEHLLTNLVITVANTHIHDDEHDDLDDDQDSAWRYGSSGAFANIYTQRSDLFSPDPALNRHVVELIRTTEEIQSFVKKPAAPRTLLQRFVPLKSKSEIIITDYSKRITQELNAFSVDL</sequence>
<dbReference type="EMBL" id="ML770295">
    <property type="protein sequence ID" value="KAE9383890.1"/>
    <property type="molecule type" value="Genomic_DNA"/>
</dbReference>
<organism evidence="1 2">
    <name type="scientific">Gymnopus androsaceus JB14</name>
    <dbReference type="NCBI Taxonomy" id="1447944"/>
    <lineage>
        <taxon>Eukaryota</taxon>
        <taxon>Fungi</taxon>
        <taxon>Dikarya</taxon>
        <taxon>Basidiomycota</taxon>
        <taxon>Agaricomycotina</taxon>
        <taxon>Agaricomycetes</taxon>
        <taxon>Agaricomycetidae</taxon>
        <taxon>Agaricales</taxon>
        <taxon>Marasmiineae</taxon>
        <taxon>Omphalotaceae</taxon>
        <taxon>Gymnopus</taxon>
    </lineage>
</organism>